<evidence type="ECO:0000256" key="3">
    <source>
        <dbReference type="ARBA" id="ARBA00022801"/>
    </source>
</evidence>
<name>A0A9X3Z649_9PROT</name>
<dbReference type="InterPro" id="IPR041489">
    <property type="entry name" value="PDZ_6"/>
</dbReference>
<feature type="compositionally biased region" description="Basic and acidic residues" evidence="6">
    <location>
        <begin position="427"/>
        <end position="436"/>
    </location>
</feature>
<dbReference type="GO" id="GO:0004175">
    <property type="term" value="F:endopeptidase activity"/>
    <property type="evidence" value="ECO:0007669"/>
    <property type="project" value="TreeGrafter"/>
</dbReference>
<dbReference type="CDD" id="cd07560">
    <property type="entry name" value="Peptidase_S41_CPP"/>
    <property type="match status" value="1"/>
</dbReference>
<evidence type="ECO:0000256" key="1">
    <source>
        <dbReference type="ARBA" id="ARBA00009179"/>
    </source>
</evidence>
<evidence type="ECO:0000256" key="4">
    <source>
        <dbReference type="ARBA" id="ARBA00022825"/>
    </source>
</evidence>
<feature type="compositionally biased region" description="Polar residues" evidence="6">
    <location>
        <begin position="438"/>
        <end position="450"/>
    </location>
</feature>
<dbReference type="InterPro" id="IPR055210">
    <property type="entry name" value="CtpA/B_N"/>
</dbReference>
<dbReference type="Pfam" id="PF17820">
    <property type="entry name" value="PDZ_6"/>
    <property type="match status" value="1"/>
</dbReference>
<evidence type="ECO:0000313" key="9">
    <source>
        <dbReference type="Proteomes" id="UP001141619"/>
    </source>
</evidence>
<evidence type="ECO:0000256" key="5">
    <source>
        <dbReference type="RuleBase" id="RU004404"/>
    </source>
</evidence>
<feature type="region of interest" description="Disordered" evidence="6">
    <location>
        <begin position="384"/>
        <end position="460"/>
    </location>
</feature>
<accession>A0A9X3Z649</accession>
<dbReference type="FunFam" id="2.30.42.10:FF:000063">
    <property type="entry name" value="Peptidase, S41 family"/>
    <property type="match status" value="1"/>
</dbReference>
<dbReference type="GO" id="GO:0006508">
    <property type="term" value="P:proteolysis"/>
    <property type="evidence" value="ECO:0007669"/>
    <property type="project" value="UniProtKB-KW"/>
</dbReference>
<dbReference type="Pfam" id="PF03572">
    <property type="entry name" value="Peptidase_S41"/>
    <property type="match status" value="1"/>
</dbReference>
<dbReference type="AlphaFoldDB" id="A0A9X3Z649"/>
<dbReference type="PROSITE" id="PS50106">
    <property type="entry name" value="PDZ"/>
    <property type="match status" value="1"/>
</dbReference>
<dbReference type="Pfam" id="PF22694">
    <property type="entry name" value="CtpB_N-like"/>
    <property type="match status" value="1"/>
</dbReference>
<comment type="similarity">
    <text evidence="1 5">Belongs to the peptidase S41A family.</text>
</comment>
<dbReference type="InterPro" id="IPR004447">
    <property type="entry name" value="Peptidase_S41A"/>
</dbReference>
<sequence length="496" mass="52926">MRKFAGTASAIAVIVGLGAGLAIGLQFNPDTNSAQAASSETYRQLNLFGDVFERVRADYVEEVKDSSMIEAAIQGMLASLDPHSSYMTPDDFKNMQVQTKGEFGGLGLEVTMESGVVRVVSPIDDTPAARAGLKTGDYITYIDGEQVMGLTLTQAVDKMRGPTNTKVKLTIVREGLDASFDVELTRDIIKIQSVRSHAEGDVGYVRVTSFTEQTDAGVRKAIADLKKDIGPGLKGYVLDLRNNPGGLLDQAVAVSDDFLNQGEIVQTRGRNNRDIQRYNATRGDVTDGKTVVILINGGSASASEIVAGALQDHERALVIGTQSFGKGSVQTIIPLGANGALRLTTARYYTPSGRSIQAKGITPDVVVEQMQVPDANANRQFRNEASLRGHLENPADGKTADGKPADTKPADATAPKINPKLLPQPEAKGDGKKPENRVGSTTPAGTTAISATGLIPKDNKELVKIEDKKRTEDYQLSYALDLVRGLSTAQKRAAKP</sequence>
<dbReference type="CDD" id="cd06782">
    <property type="entry name" value="cpPDZ_CPP-like"/>
    <property type="match status" value="1"/>
</dbReference>
<feature type="compositionally biased region" description="Basic and acidic residues" evidence="6">
    <location>
        <begin position="384"/>
        <end position="409"/>
    </location>
</feature>
<dbReference type="GO" id="GO:0030288">
    <property type="term" value="C:outer membrane-bounded periplasmic space"/>
    <property type="evidence" value="ECO:0007669"/>
    <property type="project" value="TreeGrafter"/>
</dbReference>
<reference evidence="8" key="2">
    <citation type="journal article" date="2023" name="Syst. Appl. Microbiol.">
        <title>Govania unica gen. nov., sp. nov., a rare biosphere bacterium that represents a novel family in the class Alphaproteobacteria.</title>
        <authorList>
            <person name="Vandamme P."/>
            <person name="Peeters C."/>
            <person name="Hettiarachchi A."/>
            <person name="Cnockaert M."/>
            <person name="Carlier A."/>
        </authorList>
    </citation>
    <scope>NUCLEOTIDE SEQUENCE</scope>
    <source>
        <strain evidence="8">LMG 31809</strain>
    </source>
</reference>
<dbReference type="SMART" id="SM00245">
    <property type="entry name" value="TSPc"/>
    <property type="match status" value="1"/>
</dbReference>
<keyword evidence="2 5" id="KW-0645">Protease</keyword>
<comment type="caution">
    <text evidence="8">The sequence shown here is derived from an EMBL/GenBank/DDBJ whole genome shotgun (WGS) entry which is preliminary data.</text>
</comment>
<reference evidence="8" key="1">
    <citation type="submission" date="2022-08" db="EMBL/GenBank/DDBJ databases">
        <authorList>
            <person name="Vandamme P."/>
            <person name="Hettiarachchi A."/>
            <person name="Peeters C."/>
            <person name="Cnockaert M."/>
            <person name="Carlier A."/>
        </authorList>
    </citation>
    <scope>NUCLEOTIDE SEQUENCE</scope>
    <source>
        <strain evidence="8">LMG 31809</strain>
    </source>
</reference>
<dbReference type="EMBL" id="JANWOI010000001">
    <property type="protein sequence ID" value="MDA5192766.1"/>
    <property type="molecule type" value="Genomic_DNA"/>
</dbReference>
<dbReference type="NCBIfam" id="TIGR00225">
    <property type="entry name" value="prc"/>
    <property type="match status" value="1"/>
</dbReference>
<dbReference type="PANTHER" id="PTHR32060:SF30">
    <property type="entry name" value="CARBOXY-TERMINAL PROCESSING PROTEASE CTPA"/>
    <property type="match status" value="1"/>
</dbReference>
<dbReference type="SUPFAM" id="SSF50156">
    <property type="entry name" value="PDZ domain-like"/>
    <property type="match status" value="1"/>
</dbReference>
<dbReference type="SUPFAM" id="SSF52096">
    <property type="entry name" value="ClpP/crotonase"/>
    <property type="match status" value="1"/>
</dbReference>
<dbReference type="Proteomes" id="UP001141619">
    <property type="component" value="Unassembled WGS sequence"/>
</dbReference>
<dbReference type="InterPro" id="IPR001478">
    <property type="entry name" value="PDZ"/>
</dbReference>
<protein>
    <submittedName>
        <fullName evidence="8">S41 family peptidase</fullName>
    </submittedName>
</protein>
<dbReference type="Gene3D" id="3.90.226.10">
    <property type="entry name" value="2-enoyl-CoA Hydratase, Chain A, domain 1"/>
    <property type="match status" value="1"/>
</dbReference>
<dbReference type="InterPro" id="IPR005151">
    <property type="entry name" value="Tail-specific_protease"/>
</dbReference>
<dbReference type="FunFam" id="3.90.226.10:FF:000029">
    <property type="entry name" value="Peptidase, S41 family"/>
    <property type="match status" value="1"/>
</dbReference>
<dbReference type="InterPro" id="IPR029045">
    <property type="entry name" value="ClpP/crotonase-like_dom_sf"/>
</dbReference>
<dbReference type="InterPro" id="IPR036034">
    <property type="entry name" value="PDZ_sf"/>
</dbReference>
<keyword evidence="3 5" id="KW-0378">Hydrolase</keyword>
<gene>
    <name evidence="8" type="ORF">NYP16_02180</name>
</gene>
<keyword evidence="4 5" id="KW-0720">Serine protease</keyword>
<dbReference type="GO" id="GO:0008236">
    <property type="term" value="F:serine-type peptidase activity"/>
    <property type="evidence" value="ECO:0007669"/>
    <property type="project" value="UniProtKB-KW"/>
</dbReference>
<evidence type="ECO:0000313" key="8">
    <source>
        <dbReference type="EMBL" id="MDA5192766.1"/>
    </source>
</evidence>
<proteinExistence type="inferred from homology"/>
<evidence type="ECO:0000256" key="6">
    <source>
        <dbReference type="SAM" id="MobiDB-lite"/>
    </source>
</evidence>
<dbReference type="GO" id="GO:0007165">
    <property type="term" value="P:signal transduction"/>
    <property type="evidence" value="ECO:0007669"/>
    <property type="project" value="TreeGrafter"/>
</dbReference>
<evidence type="ECO:0000256" key="2">
    <source>
        <dbReference type="ARBA" id="ARBA00022670"/>
    </source>
</evidence>
<dbReference type="RefSeq" id="WP_274942469.1">
    <property type="nucleotide sequence ID" value="NZ_JANWOI010000001.1"/>
</dbReference>
<organism evidence="8 9">
    <name type="scientific">Govanella unica</name>
    <dbReference type="NCBI Taxonomy" id="2975056"/>
    <lineage>
        <taxon>Bacteria</taxon>
        <taxon>Pseudomonadati</taxon>
        <taxon>Pseudomonadota</taxon>
        <taxon>Alphaproteobacteria</taxon>
        <taxon>Emcibacterales</taxon>
        <taxon>Govanellaceae</taxon>
        <taxon>Govanella</taxon>
    </lineage>
</organism>
<feature type="domain" description="PDZ" evidence="7">
    <location>
        <begin position="92"/>
        <end position="160"/>
    </location>
</feature>
<dbReference type="SMART" id="SM00228">
    <property type="entry name" value="PDZ"/>
    <property type="match status" value="1"/>
</dbReference>
<dbReference type="PANTHER" id="PTHR32060">
    <property type="entry name" value="TAIL-SPECIFIC PROTEASE"/>
    <property type="match status" value="1"/>
</dbReference>
<evidence type="ECO:0000259" key="7">
    <source>
        <dbReference type="PROSITE" id="PS50106"/>
    </source>
</evidence>
<dbReference type="Gene3D" id="3.30.750.44">
    <property type="match status" value="1"/>
</dbReference>
<dbReference type="Gene3D" id="2.30.42.10">
    <property type="match status" value="1"/>
</dbReference>
<keyword evidence="9" id="KW-1185">Reference proteome</keyword>